<evidence type="ECO:0000313" key="1">
    <source>
        <dbReference type="EMBL" id="OON38651.1"/>
    </source>
</evidence>
<comment type="caution">
    <text evidence="1">The sequence shown here is derived from an EMBL/GenBank/DDBJ whole genome shotgun (WGS) entry which is preliminary data.</text>
</comment>
<proteinExistence type="predicted"/>
<sequence length="65" mass="7277">MKIKRIMLTMLILTISALVIITCQGTVKICLKESKQIILPLCQGYYENVTPASNLQHKPAFILST</sequence>
<protein>
    <submittedName>
        <fullName evidence="1">Uncharacterized protein</fullName>
    </submittedName>
</protein>
<accession>A0A1S8YHV8</accession>
<name>A0A1S8YHV8_9GAMM</name>
<dbReference type="Proteomes" id="UP000190667">
    <property type="component" value="Unassembled WGS sequence"/>
</dbReference>
<evidence type="ECO:0000313" key="2">
    <source>
        <dbReference type="Proteomes" id="UP000190667"/>
    </source>
</evidence>
<gene>
    <name evidence="1" type="ORF">BTJ39_17500</name>
</gene>
<dbReference type="AlphaFoldDB" id="A0A1S8YHV8"/>
<reference evidence="1 2" key="1">
    <citation type="submission" date="2016-12" db="EMBL/GenBank/DDBJ databases">
        <title>Izhakiella australiana sp. nov. of genus Izhakiella isolated from Australian desert.</title>
        <authorList>
            <person name="Ji M."/>
        </authorList>
    </citation>
    <scope>NUCLEOTIDE SEQUENCE [LARGE SCALE GENOMIC DNA]</scope>
    <source>
        <strain evidence="1 2">D4N98</strain>
    </source>
</reference>
<keyword evidence="2" id="KW-1185">Reference proteome</keyword>
<organism evidence="1 2">
    <name type="scientific">Izhakiella australiensis</name>
    <dbReference type="NCBI Taxonomy" id="1926881"/>
    <lineage>
        <taxon>Bacteria</taxon>
        <taxon>Pseudomonadati</taxon>
        <taxon>Pseudomonadota</taxon>
        <taxon>Gammaproteobacteria</taxon>
        <taxon>Enterobacterales</taxon>
        <taxon>Erwiniaceae</taxon>
        <taxon>Izhakiella</taxon>
    </lineage>
</organism>
<dbReference type="STRING" id="1926881.BTJ39_17500"/>
<dbReference type="EMBL" id="MRUL01000014">
    <property type="protein sequence ID" value="OON38651.1"/>
    <property type="molecule type" value="Genomic_DNA"/>
</dbReference>